<evidence type="ECO:0000256" key="1">
    <source>
        <dbReference type="SAM" id="MobiDB-lite"/>
    </source>
</evidence>
<proteinExistence type="predicted"/>
<evidence type="ECO:0000313" key="3">
    <source>
        <dbReference type="Proteomes" id="UP001156882"/>
    </source>
</evidence>
<name>A0ABQ6CKS3_9HYPH</name>
<gene>
    <name evidence="2" type="ORF">GCM10007874_32440</name>
</gene>
<dbReference type="EMBL" id="BSPC01000027">
    <property type="protein sequence ID" value="GLS20227.1"/>
    <property type="molecule type" value="Genomic_DNA"/>
</dbReference>
<reference evidence="3" key="1">
    <citation type="journal article" date="2019" name="Int. J. Syst. Evol. Microbiol.">
        <title>The Global Catalogue of Microorganisms (GCM) 10K type strain sequencing project: providing services to taxonomists for standard genome sequencing and annotation.</title>
        <authorList>
            <consortium name="The Broad Institute Genomics Platform"/>
            <consortium name="The Broad Institute Genome Sequencing Center for Infectious Disease"/>
            <person name="Wu L."/>
            <person name="Ma J."/>
        </authorList>
    </citation>
    <scope>NUCLEOTIDE SEQUENCE [LARGE SCALE GENOMIC DNA]</scope>
    <source>
        <strain evidence="3">NBRC 101365</strain>
    </source>
</reference>
<evidence type="ECO:0000313" key="2">
    <source>
        <dbReference type="EMBL" id="GLS20227.1"/>
    </source>
</evidence>
<dbReference type="Proteomes" id="UP001156882">
    <property type="component" value="Unassembled WGS sequence"/>
</dbReference>
<protein>
    <submittedName>
        <fullName evidence="2">Uncharacterized protein</fullName>
    </submittedName>
</protein>
<accession>A0ABQ6CKS3</accession>
<feature type="region of interest" description="Disordered" evidence="1">
    <location>
        <begin position="1"/>
        <end position="25"/>
    </location>
</feature>
<keyword evidence="3" id="KW-1185">Reference proteome</keyword>
<organism evidence="2 3">
    <name type="scientific">Labrys miyagiensis</name>
    <dbReference type="NCBI Taxonomy" id="346912"/>
    <lineage>
        <taxon>Bacteria</taxon>
        <taxon>Pseudomonadati</taxon>
        <taxon>Pseudomonadota</taxon>
        <taxon>Alphaproteobacteria</taxon>
        <taxon>Hyphomicrobiales</taxon>
        <taxon>Xanthobacteraceae</taxon>
        <taxon>Labrys</taxon>
    </lineage>
</organism>
<sequence>MEPHCASENAPNAVDGGDPMAGPAQEIQILAPMRPANRDNKRLKPVHINFSNIPRYQFE</sequence>
<comment type="caution">
    <text evidence="2">The sequence shown here is derived from an EMBL/GenBank/DDBJ whole genome shotgun (WGS) entry which is preliminary data.</text>
</comment>